<keyword evidence="3" id="KW-1185">Reference proteome</keyword>
<evidence type="ECO:0000256" key="1">
    <source>
        <dbReference type="SAM" id="SignalP"/>
    </source>
</evidence>
<proteinExistence type="predicted"/>
<name>A0A7J6WLT1_THATH</name>
<comment type="caution">
    <text evidence="2">The sequence shown here is derived from an EMBL/GenBank/DDBJ whole genome shotgun (WGS) entry which is preliminary data.</text>
</comment>
<evidence type="ECO:0000313" key="3">
    <source>
        <dbReference type="Proteomes" id="UP000554482"/>
    </source>
</evidence>
<protein>
    <recommendedName>
        <fullName evidence="4">Defensin-like protein</fullName>
    </recommendedName>
</protein>
<feature type="chain" id="PRO_5029610293" description="Defensin-like protein" evidence="1">
    <location>
        <begin position="23"/>
        <end position="77"/>
    </location>
</feature>
<dbReference type="EMBL" id="JABWDY010014770">
    <property type="protein sequence ID" value="KAF5197385.1"/>
    <property type="molecule type" value="Genomic_DNA"/>
</dbReference>
<evidence type="ECO:0008006" key="4">
    <source>
        <dbReference type="Google" id="ProtNLM"/>
    </source>
</evidence>
<dbReference type="Proteomes" id="UP000554482">
    <property type="component" value="Unassembled WGS sequence"/>
</dbReference>
<feature type="signal peptide" evidence="1">
    <location>
        <begin position="1"/>
        <end position="22"/>
    </location>
</feature>
<dbReference type="AlphaFoldDB" id="A0A7J6WLT1"/>
<accession>A0A7J6WLT1</accession>
<gene>
    <name evidence="2" type="ORF">FRX31_013029</name>
</gene>
<keyword evidence="1" id="KW-0732">Signal</keyword>
<evidence type="ECO:0000313" key="2">
    <source>
        <dbReference type="EMBL" id="KAF5197385.1"/>
    </source>
</evidence>
<sequence length="77" mass="8626">MEMKPFALALLLVLSIITHTGAEGGDEKFHICIKKFKLTRCTMPKCQTRCFRKYNTSLLSGICYPHPAKICACSITC</sequence>
<reference evidence="2 3" key="1">
    <citation type="submission" date="2020-06" db="EMBL/GenBank/DDBJ databases">
        <title>Transcriptomic and genomic resources for Thalictrum thalictroides and T. hernandezii: Facilitating candidate gene discovery in an emerging model plant lineage.</title>
        <authorList>
            <person name="Arias T."/>
            <person name="Riano-Pachon D.M."/>
            <person name="Di Stilio V.S."/>
        </authorList>
    </citation>
    <scope>NUCLEOTIDE SEQUENCE [LARGE SCALE GENOMIC DNA]</scope>
    <source>
        <strain evidence="3">cv. WT478/WT964</strain>
        <tissue evidence="2">Leaves</tissue>
    </source>
</reference>
<organism evidence="2 3">
    <name type="scientific">Thalictrum thalictroides</name>
    <name type="common">Rue-anemone</name>
    <name type="synonym">Anemone thalictroides</name>
    <dbReference type="NCBI Taxonomy" id="46969"/>
    <lineage>
        <taxon>Eukaryota</taxon>
        <taxon>Viridiplantae</taxon>
        <taxon>Streptophyta</taxon>
        <taxon>Embryophyta</taxon>
        <taxon>Tracheophyta</taxon>
        <taxon>Spermatophyta</taxon>
        <taxon>Magnoliopsida</taxon>
        <taxon>Ranunculales</taxon>
        <taxon>Ranunculaceae</taxon>
        <taxon>Thalictroideae</taxon>
        <taxon>Thalictrum</taxon>
    </lineage>
</organism>